<dbReference type="PANTHER" id="PTHR47746">
    <property type="entry name" value="ZF-RVT DOMAIN-CONTAINING PROTEIN"/>
    <property type="match status" value="1"/>
</dbReference>
<evidence type="ECO:0000256" key="1">
    <source>
        <dbReference type="SAM" id="Phobius"/>
    </source>
</evidence>
<keyword evidence="1" id="KW-0472">Membrane</keyword>
<evidence type="ECO:0000313" key="3">
    <source>
        <dbReference type="Proteomes" id="UP000823674"/>
    </source>
</evidence>
<gene>
    <name evidence="2" type="primary">A04g507500.1_BraROA</name>
    <name evidence="2" type="ORF">IGI04_016577</name>
</gene>
<feature type="transmembrane region" description="Helical" evidence="1">
    <location>
        <begin position="50"/>
        <end position="70"/>
    </location>
</feature>
<dbReference type="Proteomes" id="UP000823674">
    <property type="component" value="Chromosome A04"/>
</dbReference>
<accession>A0ABQ7MTC4</accession>
<reference evidence="2 3" key="1">
    <citation type="submission" date="2021-03" db="EMBL/GenBank/DDBJ databases">
        <authorList>
            <person name="King G.J."/>
            <person name="Bancroft I."/>
            <person name="Baten A."/>
            <person name="Bloomfield J."/>
            <person name="Borpatragohain P."/>
            <person name="He Z."/>
            <person name="Irish N."/>
            <person name="Irwin J."/>
            <person name="Liu K."/>
            <person name="Mauleon R.P."/>
            <person name="Moore J."/>
            <person name="Morris R."/>
            <person name="Ostergaard L."/>
            <person name="Wang B."/>
            <person name="Wells R."/>
        </authorList>
    </citation>
    <scope>NUCLEOTIDE SEQUENCE [LARGE SCALE GENOMIC DNA]</scope>
    <source>
        <strain evidence="2">R-o-18</strain>
        <tissue evidence="2">Leaf</tissue>
    </source>
</reference>
<keyword evidence="3" id="KW-1185">Reference proteome</keyword>
<dbReference type="EMBL" id="JADBGQ010000004">
    <property type="protein sequence ID" value="KAG5401970.1"/>
    <property type="molecule type" value="Genomic_DNA"/>
</dbReference>
<feature type="non-terminal residue" evidence="2">
    <location>
        <position position="1"/>
    </location>
</feature>
<keyword evidence="1" id="KW-1133">Transmembrane helix</keyword>
<dbReference type="PANTHER" id="PTHR47746:SF74">
    <property type="entry name" value="RNA-DIRECTED DNA POLYMERASE (REVERSE TRANSCRIPTASE)-RELATED FAMILY PROTEIN-RELATED"/>
    <property type="match status" value="1"/>
</dbReference>
<proteinExistence type="predicted"/>
<name>A0ABQ7MTC4_BRACM</name>
<evidence type="ECO:0000313" key="2">
    <source>
        <dbReference type="EMBL" id="KAG5401970.1"/>
    </source>
</evidence>
<organism evidence="2 3">
    <name type="scientific">Brassica rapa subsp. trilocularis</name>
    <dbReference type="NCBI Taxonomy" id="1813537"/>
    <lineage>
        <taxon>Eukaryota</taxon>
        <taxon>Viridiplantae</taxon>
        <taxon>Streptophyta</taxon>
        <taxon>Embryophyta</taxon>
        <taxon>Tracheophyta</taxon>
        <taxon>Spermatophyta</taxon>
        <taxon>Magnoliopsida</taxon>
        <taxon>eudicotyledons</taxon>
        <taxon>Gunneridae</taxon>
        <taxon>Pentapetalae</taxon>
        <taxon>rosids</taxon>
        <taxon>malvids</taxon>
        <taxon>Brassicales</taxon>
        <taxon>Brassicaceae</taxon>
        <taxon>Brassiceae</taxon>
        <taxon>Brassica</taxon>
    </lineage>
</organism>
<sequence length="184" mass="21097">AHATPVIKLYFQSTIYLLWKERNACVFTVVSSPSSVILASLDRMMRDRLLSYPASSYFSSSLLLFIFLNINTINNKYWHKFGFAAEVWISPRADLHSVAAWINQPRVNADTHATPVIKLYFQSAIYLLWKERNARVFTAVSSPSSVILASLDRMMRDRLLSYLESSSFSSSLLLFIFLWTKKAP</sequence>
<keyword evidence="1" id="KW-0812">Transmembrane</keyword>
<feature type="transmembrane region" description="Helical" evidence="1">
    <location>
        <begin position="159"/>
        <end position="179"/>
    </location>
</feature>
<protein>
    <submittedName>
        <fullName evidence="2">Uncharacterized protein</fullName>
    </submittedName>
</protein>
<comment type="caution">
    <text evidence="2">The sequence shown here is derived from an EMBL/GenBank/DDBJ whole genome shotgun (WGS) entry which is preliminary data.</text>
</comment>